<comment type="caution">
    <text evidence="3">The sequence shown here is derived from an EMBL/GenBank/DDBJ whole genome shotgun (WGS) entry which is preliminary data.</text>
</comment>
<dbReference type="RefSeq" id="WP_252442512.1">
    <property type="nucleotide sequence ID" value="NZ_JAMWYK010000002.1"/>
</dbReference>
<gene>
    <name evidence="3" type="ORF">NFX39_01915</name>
</gene>
<protein>
    <submittedName>
        <fullName evidence="3">Alpha/beta hydrolase</fullName>
    </submittedName>
</protein>
<dbReference type="Proteomes" id="UP001523234">
    <property type="component" value="Unassembled WGS sequence"/>
</dbReference>
<dbReference type="InterPro" id="IPR051340">
    <property type="entry name" value="Haloalkane_dehalogenase"/>
</dbReference>
<dbReference type="PANTHER" id="PTHR42977">
    <property type="entry name" value="HYDROLASE-RELATED"/>
    <property type="match status" value="1"/>
</dbReference>
<dbReference type="EMBL" id="JAMWYK010000002">
    <property type="protein sequence ID" value="MCO0831851.1"/>
    <property type="molecule type" value="Genomic_DNA"/>
</dbReference>
<dbReference type="PRINTS" id="PR00412">
    <property type="entry name" value="EPOXHYDRLASE"/>
</dbReference>
<dbReference type="GO" id="GO:0016787">
    <property type="term" value="F:hydrolase activity"/>
    <property type="evidence" value="ECO:0007669"/>
    <property type="project" value="UniProtKB-KW"/>
</dbReference>
<reference evidence="3 4" key="1">
    <citation type="submission" date="2022-06" db="EMBL/GenBank/DDBJ databases">
        <title>Fructobacillus taiwanensis sp. nov., isolated from the honeybee.</title>
        <authorList>
            <person name="Chen Y.-S."/>
            <person name="Wang L.-T."/>
            <person name="Lee Y.-S."/>
            <person name="Chang Y.-C."/>
            <person name="Wu H.-C."/>
            <person name="Liao C.-Y."/>
            <person name="Chen W.-H."/>
            <person name="Deng J.-N."/>
            <person name="Wang Y.-H."/>
        </authorList>
    </citation>
    <scope>NUCLEOTIDE SEQUENCE [LARGE SCALE GENOMIC DNA]</scope>
    <source>
        <strain evidence="3 4">W13</strain>
    </source>
</reference>
<dbReference type="InterPro" id="IPR000073">
    <property type="entry name" value="AB_hydrolase_1"/>
</dbReference>
<dbReference type="Gene3D" id="3.40.50.1820">
    <property type="entry name" value="alpha/beta hydrolase"/>
    <property type="match status" value="1"/>
</dbReference>
<dbReference type="InterPro" id="IPR029058">
    <property type="entry name" value="AB_hydrolase_fold"/>
</dbReference>
<evidence type="ECO:0000313" key="4">
    <source>
        <dbReference type="Proteomes" id="UP001523234"/>
    </source>
</evidence>
<dbReference type="SUPFAM" id="SSF53474">
    <property type="entry name" value="alpha/beta-Hydrolases"/>
    <property type="match status" value="1"/>
</dbReference>
<keyword evidence="1 3" id="KW-0378">Hydrolase</keyword>
<sequence>MMRYQQVQVDGLSVFYRAVGNQSKPVLLLLHGFPSASHYFRELMPLLAEDFYCIAPDMIGFGQSESPDRFEFTYSFESESQVIQRFLEVLGVDSYYLYVFDYGAPVGFRLALNHPEQIRGIISQNGNVYEEGLGAKWQDRIAYWANPTSEARATFSNAYAAATIKNQYLGGEKAGAISPDGYSLDIYYSQKIADYGEKQNDLILDYRTNVALYPKFQQYLRDYQPAVLAIWGKNDDSFIWAGAEAFKKDVPDATVVPIDAGHFALESHSTTIAEQIIHQFMKQ</sequence>
<evidence type="ECO:0000256" key="1">
    <source>
        <dbReference type="ARBA" id="ARBA00022801"/>
    </source>
</evidence>
<organism evidence="3 4">
    <name type="scientific">Fructobacillus apis</name>
    <dbReference type="NCBI Taxonomy" id="2935017"/>
    <lineage>
        <taxon>Bacteria</taxon>
        <taxon>Bacillati</taxon>
        <taxon>Bacillota</taxon>
        <taxon>Bacilli</taxon>
        <taxon>Lactobacillales</taxon>
        <taxon>Lactobacillaceae</taxon>
        <taxon>Fructobacillus</taxon>
    </lineage>
</organism>
<dbReference type="InterPro" id="IPR000639">
    <property type="entry name" value="Epox_hydrolase-like"/>
</dbReference>
<evidence type="ECO:0000259" key="2">
    <source>
        <dbReference type="Pfam" id="PF00561"/>
    </source>
</evidence>
<evidence type="ECO:0000313" key="3">
    <source>
        <dbReference type="EMBL" id="MCO0831851.1"/>
    </source>
</evidence>
<dbReference type="PANTHER" id="PTHR42977:SF3">
    <property type="entry name" value="AB HYDROLASE-1 DOMAIN-CONTAINING PROTEIN"/>
    <property type="match status" value="1"/>
</dbReference>
<name>A0ABT0ZPC2_9LACO</name>
<proteinExistence type="predicted"/>
<feature type="domain" description="AB hydrolase-1" evidence="2">
    <location>
        <begin position="25"/>
        <end position="268"/>
    </location>
</feature>
<keyword evidence="4" id="KW-1185">Reference proteome</keyword>
<dbReference type="Pfam" id="PF00561">
    <property type="entry name" value="Abhydrolase_1"/>
    <property type="match status" value="1"/>
</dbReference>
<accession>A0ABT0ZPC2</accession>